<dbReference type="EMBL" id="JARJCM010000025">
    <property type="protein sequence ID" value="KAJ7039888.1"/>
    <property type="molecule type" value="Genomic_DNA"/>
</dbReference>
<dbReference type="PANTHER" id="PTHR44051">
    <property type="entry name" value="GLUTATHIONE S-TRANSFERASE-RELATED"/>
    <property type="match status" value="1"/>
</dbReference>
<dbReference type="GO" id="GO:0004364">
    <property type="term" value="F:glutathione transferase activity"/>
    <property type="evidence" value="ECO:0007669"/>
    <property type="project" value="UniProtKB-EC"/>
</dbReference>
<reference evidence="6" key="1">
    <citation type="submission" date="2023-03" db="EMBL/GenBank/DDBJ databases">
        <title>Massive genome expansion in bonnet fungi (Mycena s.s.) driven by repeated elements and novel gene families across ecological guilds.</title>
        <authorList>
            <consortium name="Lawrence Berkeley National Laboratory"/>
            <person name="Harder C.B."/>
            <person name="Miyauchi S."/>
            <person name="Viragh M."/>
            <person name="Kuo A."/>
            <person name="Thoen E."/>
            <person name="Andreopoulos B."/>
            <person name="Lu D."/>
            <person name="Skrede I."/>
            <person name="Drula E."/>
            <person name="Henrissat B."/>
            <person name="Morin E."/>
            <person name="Kohler A."/>
            <person name="Barry K."/>
            <person name="LaButti K."/>
            <person name="Morin E."/>
            <person name="Salamov A."/>
            <person name="Lipzen A."/>
            <person name="Mereny Z."/>
            <person name="Hegedus B."/>
            <person name="Baldrian P."/>
            <person name="Stursova M."/>
            <person name="Weitz H."/>
            <person name="Taylor A."/>
            <person name="Grigoriev I.V."/>
            <person name="Nagy L.G."/>
            <person name="Martin F."/>
            <person name="Kauserud H."/>
        </authorList>
    </citation>
    <scope>NUCLEOTIDE SEQUENCE</scope>
    <source>
        <strain evidence="6">CBHHK200</strain>
    </source>
</reference>
<evidence type="ECO:0000313" key="7">
    <source>
        <dbReference type="Proteomes" id="UP001218188"/>
    </source>
</evidence>
<dbReference type="PROSITE" id="PS50404">
    <property type="entry name" value="GST_NTER"/>
    <property type="match status" value="1"/>
</dbReference>
<dbReference type="Gene3D" id="3.40.30.10">
    <property type="entry name" value="Glutaredoxin"/>
    <property type="match status" value="1"/>
</dbReference>
<accession>A0AAD6T8S9</accession>
<keyword evidence="3" id="KW-0808">Transferase</keyword>
<dbReference type="InterPro" id="IPR036249">
    <property type="entry name" value="Thioredoxin-like_sf"/>
</dbReference>
<evidence type="ECO:0000256" key="2">
    <source>
        <dbReference type="ARBA" id="ARBA00012452"/>
    </source>
</evidence>
<dbReference type="AlphaFoldDB" id="A0AAD6T8S9"/>
<dbReference type="InterPro" id="IPR004045">
    <property type="entry name" value="Glutathione_S-Trfase_N"/>
</dbReference>
<dbReference type="EC" id="2.5.1.18" evidence="2"/>
<dbReference type="InterPro" id="IPR040079">
    <property type="entry name" value="Glutathione_S-Trfase"/>
</dbReference>
<gene>
    <name evidence="6" type="ORF">C8F04DRAFT_1254686</name>
</gene>
<evidence type="ECO:0000256" key="4">
    <source>
        <dbReference type="ARBA" id="ARBA00047960"/>
    </source>
</evidence>
<evidence type="ECO:0000259" key="5">
    <source>
        <dbReference type="PROSITE" id="PS50404"/>
    </source>
</evidence>
<proteinExistence type="inferred from homology"/>
<dbReference type="Pfam" id="PF02798">
    <property type="entry name" value="GST_N"/>
    <property type="match status" value="1"/>
</dbReference>
<dbReference type="InterPro" id="IPR036282">
    <property type="entry name" value="Glutathione-S-Trfase_C_sf"/>
</dbReference>
<organism evidence="6 7">
    <name type="scientific">Mycena alexandri</name>
    <dbReference type="NCBI Taxonomy" id="1745969"/>
    <lineage>
        <taxon>Eukaryota</taxon>
        <taxon>Fungi</taxon>
        <taxon>Dikarya</taxon>
        <taxon>Basidiomycota</taxon>
        <taxon>Agaricomycotina</taxon>
        <taxon>Agaricomycetes</taxon>
        <taxon>Agaricomycetidae</taxon>
        <taxon>Agaricales</taxon>
        <taxon>Marasmiineae</taxon>
        <taxon>Mycenaceae</taxon>
        <taxon>Mycena</taxon>
    </lineage>
</organism>
<dbReference type="CDD" id="cd03046">
    <property type="entry name" value="GST_N_GTT1_like"/>
    <property type="match status" value="1"/>
</dbReference>
<feature type="domain" description="GST N-terminal" evidence="5">
    <location>
        <begin position="1"/>
        <end position="80"/>
    </location>
</feature>
<comment type="caution">
    <text evidence="6">The sequence shown here is derived from an EMBL/GenBank/DDBJ whole genome shotgun (WGS) entry which is preliminary data.</text>
</comment>
<evidence type="ECO:0000313" key="6">
    <source>
        <dbReference type="EMBL" id="KAJ7039888.1"/>
    </source>
</evidence>
<dbReference type="GO" id="GO:0004602">
    <property type="term" value="F:glutathione peroxidase activity"/>
    <property type="evidence" value="ECO:0007669"/>
    <property type="project" value="UniProtKB-ARBA"/>
</dbReference>
<evidence type="ECO:0000256" key="3">
    <source>
        <dbReference type="ARBA" id="ARBA00022679"/>
    </source>
</evidence>
<dbReference type="Proteomes" id="UP001218188">
    <property type="component" value="Unassembled WGS sequence"/>
</dbReference>
<dbReference type="GO" id="GO:0005737">
    <property type="term" value="C:cytoplasm"/>
    <property type="evidence" value="ECO:0007669"/>
    <property type="project" value="UniProtKB-ARBA"/>
</dbReference>
<dbReference type="SUPFAM" id="SSF47616">
    <property type="entry name" value="GST C-terminal domain-like"/>
    <property type="match status" value="1"/>
</dbReference>
<comment type="similarity">
    <text evidence="1">Belongs to the GST superfamily.</text>
</comment>
<dbReference type="FunFam" id="3.40.30.10:FF:000156">
    <property type="entry name" value="Glutathione S-transferase 1"/>
    <property type="match status" value="1"/>
</dbReference>
<dbReference type="SUPFAM" id="SSF52833">
    <property type="entry name" value="Thioredoxin-like"/>
    <property type="match status" value="1"/>
</dbReference>
<sequence>MIVVHHLNNSRSQRILWLLEELGVPYKVKLYQRNSIGLAPKSLSEVSPLRKSPVITDGDVTLAESGAIIEYLINKCSVNGKLKTPSSGPEYVNNLYWLHFAEGSLQAAIVQRLSFATSARFVAEELRPAATAAFKQIRQERMDPEVRKYAAHVEAHLERVEWFAGGSEPTAADFAMSFAVECLAFLRMAGPKTLAYVTKIQARPGYLRALEKGEGDYAYKL</sequence>
<dbReference type="SFLD" id="SFLDS00019">
    <property type="entry name" value="Glutathione_Transferase_(cytos"/>
    <property type="match status" value="1"/>
</dbReference>
<evidence type="ECO:0000256" key="1">
    <source>
        <dbReference type="ARBA" id="ARBA00007409"/>
    </source>
</evidence>
<name>A0AAD6T8S9_9AGAR</name>
<dbReference type="Gene3D" id="1.20.1050.10">
    <property type="match status" value="1"/>
</dbReference>
<comment type="catalytic activity">
    <reaction evidence="4">
        <text>RX + glutathione = an S-substituted glutathione + a halide anion + H(+)</text>
        <dbReference type="Rhea" id="RHEA:16437"/>
        <dbReference type="ChEBI" id="CHEBI:15378"/>
        <dbReference type="ChEBI" id="CHEBI:16042"/>
        <dbReference type="ChEBI" id="CHEBI:17792"/>
        <dbReference type="ChEBI" id="CHEBI:57925"/>
        <dbReference type="ChEBI" id="CHEBI:90779"/>
        <dbReference type="EC" id="2.5.1.18"/>
    </reaction>
</comment>
<keyword evidence="7" id="KW-1185">Reference proteome</keyword>
<dbReference type="SFLD" id="SFLDG00358">
    <property type="entry name" value="Main_(cytGST)"/>
    <property type="match status" value="1"/>
</dbReference>
<dbReference type="PANTHER" id="PTHR44051:SF9">
    <property type="entry name" value="GLUTATHIONE S-TRANSFERASE 1"/>
    <property type="match status" value="1"/>
</dbReference>
<dbReference type="SFLD" id="SFLDG01150">
    <property type="entry name" value="Main.1:_Beta-like"/>
    <property type="match status" value="1"/>
</dbReference>
<protein>
    <recommendedName>
        <fullName evidence="2">glutathione transferase</fullName>
        <ecNumber evidence="2">2.5.1.18</ecNumber>
    </recommendedName>
</protein>